<feature type="region of interest" description="Disordered" evidence="2">
    <location>
        <begin position="148"/>
        <end position="245"/>
    </location>
</feature>
<keyword evidence="1" id="KW-0175">Coiled coil</keyword>
<evidence type="ECO:0000259" key="3">
    <source>
        <dbReference type="Pfam" id="PF04784"/>
    </source>
</evidence>
<gene>
    <name evidence="5" type="ORF">ZEAMMB73_Zm00001d039866</name>
</gene>
<dbReference type="FunCoup" id="A0A1D6MLF9">
    <property type="interactions" value="358"/>
</dbReference>
<dbReference type="PANTHER" id="PTHR46248">
    <property type="entry name" value="EXPRESSED PROTEIN"/>
    <property type="match status" value="1"/>
</dbReference>
<sequence>MSSPTPLRPAGGGSYYPLHRRRGRPGPGPGAGLRRPRVRRCKMKLMYFLMDRDEQREKRLELEFEVSELETVLEKEQQLGRVLQCSLQGRVVCHCCLSALVPTNVRGLLAELAVVEDEIFYLEKKVDDLRLRLRREQKWTDHCILHHQQQQQQHNRQQRHSVSVSRRELQLQQAGAQQLPRLPCPGPGSDEAPERESKASVGSASAKGDETEHVVGRRSSHCHSSSSSSENPYRPTPPERKTYCMASSPNRLSEELVRLTVTIFHKLNKTATATAADAGELDLELEPSGGGASSSKLNISCIGPRSLVPRVSASVNGAAAAMSPLKSRRAAAKGGGAETGSAAGCQRRFVEFTRGSVDVSRISLCLVDIKNLRGLMQKLCAVDPSLMTNKQKLAFWINVYNFCVMHAFLQHGLPPSPEKLLALLNQASVNVGGTVLNVVSIEHLILRHSPDAKQGMYVDDDKGIMGDDGQTDLLHSYGLGYPEPNVVFALCRGSRSSPALRVYTAEDVSNELERAKVEYLESSVRVAGRKQRAVVVPKLLHWHMRDFADDAASLLEWVHSQLPRASGPLRRAIREVLGANMGSGSRAPTPAPAAKMLEVEPYDADFCYLLPVW</sequence>
<feature type="coiled-coil region" evidence="1">
    <location>
        <begin position="52"/>
        <end position="79"/>
    </location>
</feature>
<dbReference type="STRING" id="4577.A0A1D6MLF9"/>
<evidence type="ECO:0000259" key="4">
    <source>
        <dbReference type="Pfam" id="PF14389"/>
    </source>
</evidence>
<evidence type="ECO:0000256" key="1">
    <source>
        <dbReference type="SAM" id="Coils"/>
    </source>
</evidence>
<dbReference type="InParanoid" id="A0A1D6MLF9"/>
<feature type="domain" description="Ternary complex factor MIP1 leucine-zipper" evidence="4">
    <location>
        <begin position="55"/>
        <end position="135"/>
    </location>
</feature>
<dbReference type="Pfam" id="PF14389">
    <property type="entry name" value="Lzipper-MIP1"/>
    <property type="match status" value="1"/>
</dbReference>
<organism evidence="5">
    <name type="scientific">Zea mays</name>
    <name type="common">Maize</name>
    <dbReference type="NCBI Taxonomy" id="4577"/>
    <lineage>
        <taxon>Eukaryota</taxon>
        <taxon>Viridiplantae</taxon>
        <taxon>Streptophyta</taxon>
        <taxon>Embryophyta</taxon>
        <taxon>Tracheophyta</taxon>
        <taxon>Spermatophyta</taxon>
        <taxon>Magnoliopsida</taxon>
        <taxon>Liliopsida</taxon>
        <taxon>Poales</taxon>
        <taxon>Poaceae</taxon>
        <taxon>PACMAD clade</taxon>
        <taxon>Panicoideae</taxon>
        <taxon>Andropogonodae</taxon>
        <taxon>Andropogoneae</taxon>
        <taxon>Tripsacinae</taxon>
        <taxon>Zea</taxon>
    </lineage>
</organism>
<dbReference type="PaxDb" id="4577-GRMZM2G030712_P01"/>
<dbReference type="PANTHER" id="PTHR46248:SF4">
    <property type="entry name" value="OS01G0147800 PROTEIN"/>
    <property type="match status" value="1"/>
</dbReference>
<feature type="compositionally biased region" description="Low complexity" evidence="2">
    <location>
        <begin position="148"/>
        <end position="179"/>
    </location>
</feature>
<dbReference type="eggNOG" id="ENOG502QQ8P">
    <property type="taxonomic scope" value="Eukaryota"/>
</dbReference>
<feature type="region of interest" description="Disordered" evidence="2">
    <location>
        <begin position="1"/>
        <end position="35"/>
    </location>
</feature>
<name>A0A1D6MLF9_MAIZE</name>
<dbReference type="Pfam" id="PF04784">
    <property type="entry name" value="DUF547"/>
    <property type="match status" value="1"/>
</dbReference>
<dbReference type="OMA" id="RSIMECL"/>
<dbReference type="OrthoDB" id="418495at2759"/>
<keyword evidence="5" id="KW-0413">Isomerase</keyword>
<dbReference type="ExpressionAtlas" id="A0A1D6MLF9">
    <property type="expression patterns" value="baseline and differential"/>
</dbReference>
<evidence type="ECO:0000256" key="2">
    <source>
        <dbReference type="SAM" id="MobiDB-lite"/>
    </source>
</evidence>
<evidence type="ECO:0000313" key="5">
    <source>
        <dbReference type="EMBL" id="ONM30048.1"/>
    </source>
</evidence>
<dbReference type="SMR" id="A0A1D6MLF9"/>
<feature type="domain" description="DUF547" evidence="3">
    <location>
        <begin position="385"/>
        <end position="520"/>
    </location>
</feature>
<dbReference type="AlphaFoldDB" id="A0A1D6MLF9"/>
<reference evidence="5" key="1">
    <citation type="submission" date="2015-12" db="EMBL/GenBank/DDBJ databases">
        <title>Update maize B73 reference genome by single molecule sequencing technologies.</title>
        <authorList>
            <consortium name="Maize Genome Sequencing Project"/>
            <person name="Ware D."/>
        </authorList>
    </citation>
    <scope>NUCLEOTIDE SEQUENCE [LARGE SCALE GENOMIC DNA]</scope>
    <source>
        <tissue evidence="5">Seedling</tissue>
    </source>
</reference>
<dbReference type="EMBL" id="CM007649">
    <property type="protein sequence ID" value="ONM30048.1"/>
    <property type="molecule type" value="Genomic_DNA"/>
</dbReference>
<dbReference type="GO" id="GO:0016853">
    <property type="term" value="F:isomerase activity"/>
    <property type="evidence" value="ECO:0007669"/>
    <property type="project" value="UniProtKB-KW"/>
</dbReference>
<accession>A0A1D6MLF9</accession>
<dbReference type="InterPro" id="IPR025757">
    <property type="entry name" value="MIP1_Leuzipper"/>
</dbReference>
<proteinExistence type="predicted"/>
<protein>
    <submittedName>
        <fullName evidence="5">Triosephosphate isomerase</fullName>
    </submittedName>
</protein>
<dbReference type="InterPro" id="IPR006869">
    <property type="entry name" value="DUF547"/>
</dbReference>